<dbReference type="AlphaFoldDB" id="A0A9Q0Y3X0"/>
<evidence type="ECO:0000313" key="3">
    <source>
        <dbReference type="Proteomes" id="UP001142489"/>
    </source>
</evidence>
<gene>
    <name evidence="2" type="ORF">JRQ81_005298</name>
</gene>
<evidence type="ECO:0000256" key="1">
    <source>
        <dbReference type="SAM" id="MobiDB-lite"/>
    </source>
</evidence>
<evidence type="ECO:0000313" key="2">
    <source>
        <dbReference type="EMBL" id="KAJ7341332.1"/>
    </source>
</evidence>
<organism evidence="2 3">
    <name type="scientific">Phrynocephalus forsythii</name>
    <dbReference type="NCBI Taxonomy" id="171643"/>
    <lineage>
        <taxon>Eukaryota</taxon>
        <taxon>Metazoa</taxon>
        <taxon>Chordata</taxon>
        <taxon>Craniata</taxon>
        <taxon>Vertebrata</taxon>
        <taxon>Euteleostomi</taxon>
        <taxon>Lepidosauria</taxon>
        <taxon>Squamata</taxon>
        <taxon>Bifurcata</taxon>
        <taxon>Unidentata</taxon>
        <taxon>Episquamata</taxon>
        <taxon>Toxicofera</taxon>
        <taxon>Iguania</taxon>
        <taxon>Acrodonta</taxon>
        <taxon>Agamidae</taxon>
        <taxon>Agaminae</taxon>
        <taxon>Phrynocephalus</taxon>
    </lineage>
</organism>
<name>A0A9Q0Y3X0_9SAUR</name>
<protein>
    <submittedName>
        <fullName evidence="2">Uncharacterized protein</fullName>
    </submittedName>
</protein>
<sequence length="131" mass="14797">MQCNAIQYNTDILYLEFILQFAQRSAFKSKNQDLWTRLPQKLSTPIPRQLVLSANLVLTTATVPVASVLLPAMATEVIWVSLVVPRANIVVVPTRDEEEEERGYHPNPEKGHEDLRLPLNQLEGSMFASPQ</sequence>
<keyword evidence="3" id="KW-1185">Reference proteome</keyword>
<accession>A0A9Q0Y3X0</accession>
<feature type="compositionally biased region" description="Basic and acidic residues" evidence="1">
    <location>
        <begin position="102"/>
        <end position="116"/>
    </location>
</feature>
<dbReference type="Proteomes" id="UP001142489">
    <property type="component" value="Unassembled WGS sequence"/>
</dbReference>
<dbReference type="EMBL" id="JAPFRF010000002">
    <property type="protein sequence ID" value="KAJ7341332.1"/>
    <property type="molecule type" value="Genomic_DNA"/>
</dbReference>
<feature type="region of interest" description="Disordered" evidence="1">
    <location>
        <begin position="95"/>
        <end position="117"/>
    </location>
</feature>
<reference evidence="2" key="1">
    <citation type="journal article" date="2023" name="DNA Res.">
        <title>Chromosome-level genome assembly of Phrynocephalus forsythii using third-generation DNA sequencing and Hi-C analysis.</title>
        <authorList>
            <person name="Qi Y."/>
            <person name="Zhao W."/>
            <person name="Zhao Y."/>
            <person name="Niu C."/>
            <person name="Cao S."/>
            <person name="Zhang Y."/>
        </authorList>
    </citation>
    <scope>NUCLEOTIDE SEQUENCE</scope>
    <source>
        <tissue evidence="2">Muscle</tissue>
    </source>
</reference>
<comment type="caution">
    <text evidence="2">The sequence shown here is derived from an EMBL/GenBank/DDBJ whole genome shotgun (WGS) entry which is preliminary data.</text>
</comment>
<proteinExistence type="predicted"/>